<dbReference type="Gene3D" id="4.10.410.10">
    <property type="entry name" value="Pancreatic trypsin inhibitor Kunitz domain"/>
    <property type="match status" value="1"/>
</dbReference>
<dbReference type="Proteomes" id="UP000821837">
    <property type="component" value="Unassembled WGS sequence"/>
</dbReference>
<dbReference type="VEuPathDB" id="VectorBase:RSAN_026477"/>
<dbReference type="GO" id="GO:0004867">
    <property type="term" value="F:serine-type endopeptidase inhibitor activity"/>
    <property type="evidence" value="ECO:0007669"/>
    <property type="project" value="InterPro"/>
</dbReference>
<reference evidence="3" key="2">
    <citation type="submission" date="2021-09" db="EMBL/GenBank/DDBJ databases">
        <authorList>
            <person name="Jia N."/>
            <person name="Wang J."/>
            <person name="Shi W."/>
            <person name="Du L."/>
            <person name="Sun Y."/>
            <person name="Zhan W."/>
            <person name="Jiang J."/>
            <person name="Wang Q."/>
            <person name="Zhang B."/>
            <person name="Ji P."/>
            <person name="Sakyi L.B."/>
            <person name="Cui X."/>
            <person name="Yuan T."/>
            <person name="Jiang B."/>
            <person name="Yang W."/>
            <person name="Lam T.T.-Y."/>
            <person name="Chang Q."/>
            <person name="Ding S."/>
            <person name="Wang X."/>
            <person name="Zhu J."/>
            <person name="Ruan X."/>
            <person name="Zhao L."/>
            <person name="Wei J."/>
            <person name="Que T."/>
            <person name="Du C."/>
            <person name="Cheng J."/>
            <person name="Dai P."/>
            <person name="Han X."/>
            <person name="Huang E."/>
            <person name="Gao Y."/>
            <person name="Liu J."/>
            <person name="Shao H."/>
            <person name="Ye R."/>
            <person name="Li L."/>
            <person name="Wei W."/>
            <person name="Wang X."/>
            <person name="Wang C."/>
            <person name="Huo Q."/>
            <person name="Li W."/>
            <person name="Guo W."/>
            <person name="Chen H."/>
            <person name="Chen S."/>
            <person name="Zhou L."/>
            <person name="Zhou L."/>
            <person name="Ni X."/>
            <person name="Tian J."/>
            <person name="Zhou Y."/>
            <person name="Sheng Y."/>
            <person name="Liu T."/>
            <person name="Pan Y."/>
            <person name="Xia L."/>
            <person name="Li J."/>
            <person name="Zhao F."/>
            <person name="Cao W."/>
        </authorList>
    </citation>
    <scope>NUCLEOTIDE SEQUENCE</scope>
    <source>
        <strain evidence="3">Rsan-2018</strain>
        <tissue evidence="3">Larvae</tissue>
    </source>
</reference>
<feature type="compositionally biased region" description="Low complexity" evidence="1">
    <location>
        <begin position="192"/>
        <end position="206"/>
    </location>
</feature>
<name>A0A9D4Q8J2_RHISA</name>
<keyword evidence="2" id="KW-1133">Transmembrane helix</keyword>
<keyword evidence="4" id="KW-1185">Reference proteome</keyword>
<keyword evidence="2" id="KW-0812">Transmembrane</keyword>
<reference evidence="3" key="1">
    <citation type="journal article" date="2020" name="Cell">
        <title>Large-Scale Comparative Analyses of Tick Genomes Elucidate Their Genetic Diversity and Vector Capacities.</title>
        <authorList>
            <consortium name="Tick Genome and Microbiome Consortium (TIGMIC)"/>
            <person name="Jia N."/>
            <person name="Wang J."/>
            <person name="Shi W."/>
            <person name="Du L."/>
            <person name="Sun Y."/>
            <person name="Zhan W."/>
            <person name="Jiang J.F."/>
            <person name="Wang Q."/>
            <person name="Zhang B."/>
            <person name="Ji P."/>
            <person name="Bell-Sakyi L."/>
            <person name="Cui X.M."/>
            <person name="Yuan T.T."/>
            <person name="Jiang B.G."/>
            <person name="Yang W.F."/>
            <person name="Lam T.T."/>
            <person name="Chang Q.C."/>
            <person name="Ding S.J."/>
            <person name="Wang X.J."/>
            <person name="Zhu J.G."/>
            <person name="Ruan X.D."/>
            <person name="Zhao L."/>
            <person name="Wei J.T."/>
            <person name="Ye R.Z."/>
            <person name="Que T.C."/>
            <person name="Du C.H."/>
            <person name="Zhou Y.H."/>
            <person name="Cheng J.X."/>
            <person name="Dai P.F."/>
            <person name="Guo W.B."/>
            <person name="Han X.H."/>
            <person name="Huang E.J."/>
            <person name="Li L.F."/>
            <person name="Wei W."/>
            <person name="Gao Y.C."/>
            <person name="Liu J.Z."/>
            <person name="Shao H.Z."/>
            <person name="Wang X."/>
            <person name="Wang C.C."/>
            <person name="Yang T.C."/>
            <person name="Huo Q.B."/>
            <person name="Li W."/>
            <person name="Chen H.Y."/>
            <person name="Chen S.E."/>
            <person name="Zhou L.G."/>
            <person name="Ni X.B."/>
            <person name="Tian J.H."/>
            <person name="Sheng Y."/>
            <person name="Liu T."/>
            <person name="Pan Y.S."/>
            <person name="Xia L.Y."/>
            <person name="Li J."/>
            <person name="Zhao F."/>
            <person name="Cao W.C."/>
        </authorList>
    </citation>
    <scope>NUCLEOTIDE SEQUENCE</scope>
    <source>
        <strain evidence="3">Rsan-2018</strain>
    </source>
</reference>
<feature type="transmembrane region" description="Helical" evidence="2">
    <location>
        <begin position="112"/>
        <end position="134"/>
    </location>
</feature>
<dbReference type="SUPFAM" id="SSF57362">
    <property type="entry name" value="BPTI-like"/>
    <property type="match status" value="1"/>
</dbReference>
<evidence type="ECO:0000256" key="2">
    <source>
        <dbReference type="SAM" id="Phobius"/>
    </source>
</evidence>
<dbReference type="EMBL" id="JABSTV010001248">
    <property type="protein sequence ID" value="KAH7968562.1"/>
    <property type="molecule type" value="Genomic_DNA"/>
</dbReference>
<evidence type="ECO:0000313" key="4">
    <source>
        <dbReference type="Proteomes" id="UP000821837"/>
    </source>
</evidence>
<evidence type="ECO:0000313" key="3">
    <source>
        <dbReference type="EMBL" id="KAH7968562.1"/>
    </source>
</evidence>
<proteinExistence type="predicted"/>
<protein>
    <recommendedName>
        <fullName evidence="5">BPTI/Kunitz inhibitor domain-containing protein</fullName>
    </recommendedName>
</protein>
<evidence type="ECO:0008006" key="5">
    <source>
        <dbReference type="Google" id="ProtNLM"/>
    </source>
</evidence>
<comment type="caution">
    <text evidence="3">The sequence shown here is derived from an EMBL/GenBank/DDBJ whole genome shotgun (WGS) entry which is preliminary data.</text>
</comment>
<organism evidence="3 4">
    <name type="scientific">Rhipicephalus sanguineus</name>
    <name type="common">Brown dog tick</name>
    <name type="synonym">Ixodes sanguineus</name>
    <dbReference type="NCBI Taxonomy" id="34632"/>
    <lineage>
        <taxon>Eukaryota</taxon>
        <taxon>Metazoa</taxon>
        <taxon>Ecdysozoa</taxon>
        <taxon>Arthropoda</taxon>
        <taxon>Chelicerata</taxon>
        <taxon>Arachnida</taxon>
        <taxon>Acari</taxon>
        <taxon>Parasitiformes</taxon>
        <taxon>Ixodida</taxon>
        <taxon>Ixodoidea</taxon>
        <taxon>Ixodidae</taxon>
        <taxon>Rhipicephalinae</taxon>
        <taxon>Rhipicephalus</taxon>
        <taxon>Rhipicephalus</taxon>
    </lineage>
</organism>
<feature type="region of interest" description="Disordered" evidence="1">
    <location>
        <begin position="57"/>
        <end position="84"/>
    </location>
</feature>
<evidence type="ECO:0000256" key="1">
    <source>
        <dbReference type="SAM" id="MobiDB-lite"/>
    </source>
</evidence>
<gene>
    <name evidence="3" type="ORF">HPB52_009615</name>
</gene>
<dbReference type="AlphaFoldDB" id="A0A9D4Q8J2"/>
<keyword evidence="2" id="KW-0472">Membrane</keyword>
<feature type="region of interest" description="Disordered" evidence="1">
    <location>
        <begin position="192"/>
        <end position="223"/>
    </location>
</feature>
<sequence length="433" mass="47426">MSSVSSYSRSSRSTLSEETEQIVSFWERFIPRLNREPEQPLDCSQCVTAAYRDATYSGTSATDQRSRRTRRSSRPDSGVNQYGVADTESLIAGRSLSSEGDALEPSVHWVRALCLALMALASALFIGAVSVALMHSLPATWPPPLPRDVKVHVTATRANPGKGKAGASPVVQHAARLENALTGHVVVTPKATTTTPASAPASTGTVLQKGTDEPGPVVQPRSWHQKPDRCQRVFYKFCLEPRREFYFNPVTKACVELSGHSGVEVCNRSPNRFLTALGCSRQCVRTKYPAEKCFKTALLSKCGRSDVVNGSNLWFYDGRGCHLWNFPSGKCPSRDGQLFPSVGRCQDACVRRRAGSVRTCRTPAPATCNSRQLKFPFFAADFGRHIPLRCLPTTTAGEAPRRCLAGANRFRTRGACRAACVRGARKRLAEPRY</sequence>
<dbReference type="InterPro" id="IPR036880">
    <property type="entry name" value="Kunitz_BPTI_sf"/>
</dbReference>
<accession>A0A9D4Q8J2</accession>